<protein>
    <submittedName>
        <fullName evidence="1">Uncharacterized protein</fullName>
    </submittedName>
</protein>
<sequence length="176" mass="20210">MARYYKGKRIGANAYTQGKFGKGLREIVDTDNLLLYSDGRYPTKLTAADLPEDYIKIHSRVIWYMKGYLRTSGIVDMMYRWVRENYLFKDDYIYISYHGPLKEVTSHLGVKDIEDYDVCVCGNDIVNIVLAAEKYSGFDTSEVRAEIEKKESGFGTMNRIIIKNVDSKTETYSSSG</sequence>
<reference evidence="1" key="1">
    <citation type="journal article" date="2021" name="PeerJ">
        <title>Extensive microbial diversity within the chicken gut microbiome revealed by metagenomics and culture.</title>
        <authorList>
            <person name="Gilroy R."/>
            <person name="Ravi A."/>
            <person name="Getino M."/>
            <person name="Pursley I."/>
            <person name="Horton D.L."/>
            <person name="Alikhan N.F."/>
            <person name="Baker D."/>
            <person name="Gharbi K."/>
            <person name="Hall N."/>
            <person name="Watson M."/>
            <person name="Adriaenssens E.M."/>
            <person name="Foster-Nyarko E."/>
            <person name="Jarju S."/>
            <person name="Secka A."/>
            <person name="Antonio M."/>
            <person name="Oren A."/>
            <person name="Chaudhuri R.R."/>
            <person name="La Ragione R."/>
            <person name="Hildebrand F."/>
            <person name="Pallen M.J."/>
        </authorList>
    </citation>
    <scope>NUCLEOTIDE SEQUENCE</scope>
    <source>
        <strain evidence="1">ChiSxjej6B18-287</strain>
    </source>
</reference>
<comment type="caution">
    <text evidence="1">The sequence shown here is derived from an EMBL/GenBank/DDBJ whole genome shotgun (WGS) entry which is preliminary data.</text>
</comment>
<proteinExistence type="predicted"/>
<dbReference type="Proteomes" id="UP000823893">
    <property type="component" value="Unassembled WGS sequence"/>
</dbReference>
<evidence type="ECO:0000313" key="1">
    <source>
        <dbReference type="EMBL" id="HJC10917.1"/>
    </source>
</evidence>
<evidence type="ECO:0000313" key="2">
    <source>
        <dbReference type="Proteomes" id="UP000823893"/>
    </source>
</evidence>
<accession>A0A9D2SK18</accession>
<name>A0A9D2SK18_9FIRM</name>
<dbReference type="AlphaFoldDB" id="A0A9D2SK18"/>
<organism evidence="1 2">
    <name type="scientific">Candidatus Blautia merdigallinarum</name>
    <dbReference type="NCBI Taxonomy" id="2838495"/>
    <lineage>
        <taxon>Bacteria</taxon>
        <taxon>Bacillati</taxon>
        <taxon>Bacillota</taxon>
        <taxon>Clostridia</taxon>
        <taxon>Lachnospirales</taxon>
        <taxon>Lachnospiraceae</taxon>
        <taxon>Blautia</taxon>
    </lineage>
</organism>
<reference evidence="1" key="2">
    <citation type="submission" date="2021-04" db="EMBL/GenBank/DDBJ databases">
        <authorList>
            <person name="Gilroy R."/>
        </authorList>
    </citation>
    <scope>NUCLEOTIDE SEQUENCE</scope>
    <source>
        <strain evidence="1">ChiSxjej6B18-287</strain>
    </source>
</reference>
<gene>
    <name evidence="1" type="ORF">H9935_08885</name>
</gene>
<dbReference type="EMBL" id="DWWV01000113">
    <property type="protein sequence ID" value="HJC10917.1"/>
    <property type="molecule type" value="Genomic_DNA"/>
</dbReference>